<dbReference type="PANTHER" id="PTHR21292:SF7">
    <property type="entry name" value="EXOCYST COMPLEX COMPONENT 3-LIKE 2"/>
    <property type="match status" value="1"/>
</dbReference>
<dbReference type="EMBL" id="WBNH01007246">
    <property type="protein sequence ID" value="NXX81369.1"/>
    <property type="molecule type" value="Genomic_DNA"/>
</dbReference>
<protein>
    <submittedName>
        <fullName evidence="1">EX3L4 protein</fullName>
    </submittedName>
</protein>
<comment type="caution">
    <text evidence="1">The sequence shown here is derived from an EMBL/GenBank/DDBJ whole genome shotgun (WGS) entry which is preliminary data.</text>
</comment>
<dbReference type="Proteomes" id="UP000654395">
    <property type="component" value="Unassembled WGS sequence"/>
</dbReference>
<proteinExistence type="predicted"/>
<gene>
    <name evidence="1" type="primary">Exoc3l4_1</name>
    <name evidence="1" type="ORF">UROIND_R15770</name>
</gene>
<evidence type="ECO:0000313" key="1">
    <source>
        <dbReference type="EMBL" id="NXX81369.1"/>
    </source>
</evidence>
<reference evidence="1" key="1">
    <citation type="submission" date="2020-02" db="EMBL/GenBank/DDBJ databases">
        <title>Bird 10,000 Genomes (B10K) Project - Family phase.</title>
        <authorList>
            <person name="Zhang G."/>
        </authorList>
    </citation>
    <scope>NUCLEOTIDE SEQUENCE</scope>
    <source>
        <strain evidence="1">B10K-DU-030-59</strain>
    </source>
</reference>
<dbReference type="AlphaFoldDB" id="A0A852KUU1"/>
<dbReference type="PANTHER" id="PTHR21292">
    <property type="entry name" value="EXOCYST COMPLEX COMPONENT SEC6-RELATED"/>
    <property type="match status" value="1"/>
</dbReference>
<dbReference type="GO" id="GO:0006887">
    <property type="term" value="P:exocytosis"/>
    <property type="evidence" value="ECO:0007669"/>
    <property type="project" value="InterPro"/>
</dbReference>
<organism evidence="1 2">
    <name type="scientific">Urocolius indicus</name>
    <name type="common">Red-faced mousebird</name>
    <name type="synonym">Colius indicus</name>
    <dbReference type="NCBI Taxonomy" id="458196"/>
    <lineage>
        <taxon>Eukaryota</taxon>
        <taxon>Metazoa</taxon>
        <taxon>Chordata</taxon>
        <taxon>Craniata</taxon>
        <taxon>Vertebrata</taxon>
        <taxon>Euteleostomi</taxon>
        <taxon>Archelosauria</taxon>
        <taxon>Archosauria</taxon>
        <taxon>Dinosauria</taxon>
        <taxon>Saurischia</taxon>
        <taxon>Theropoda</taxon>
        <taxon>Coelurosauria</taxon>
        <taxon>Aves</taxon>
        <taxon>Neognathae</taxon>
        <taxon>Neoaves</taxon>
        <taxon>Telluraves</taxon>
        <taxon>Coraciimorphae</taxon>
        <taxon>Coliiformes</taxon>
        <taxon>Coliidae</taxon>
        <taxon>Urocolius</taxon>
    </lineage>
</organism>
<dbReference type="GO" id="GO:0000149">
    <property type="term" value="F:SNARE binding"/>
    <property type="evidence" value="ECO:0007669"/>
    <property type="project" value="TreeGrafter"/>
</dbReference>
<dbReference type="GO" id="GO:0051601">
    <property type="term" value="P:exocyst localization"/>
    <property type="evidence" value="ECO:0007669"/>
    <property type="project" value="TreeGrafter"/>
</dbReference>
<accession>A0A852KUU1</accession>
<sequence length="97" mass="10393">ARAAGDRLAQAAPGSGLGARLAALAARLVGDLGVVRCHVAPVYPPEYGAFGVYARGYHRALAQQLGALAQRPLGVPDLYLLLDWHSNTYPRRGRPRY</sequence>
<keyword evidence="2" id="KW-1185">Reference proteome</keyword>
<dbReference type="InterPro" id="IPR010326">
    <property type="entry name" value="EXOC3/Sec6"/>
</dbReference>
<feature type="non-terminal residue" evidence="1">
    <location>
        <position position="97"/>
    </location>
</feature>
<evidence type="ECO:0000313" key="2">
    <source>
        <dbReference type="Proteomes" id="UP000654395"/>
    </source>
</evidence>
<feature type="non-terminal residue" evidence="1">
    <location>
        <position position="1"/>
    </location>
</feature>
<name>A0A852KUU1_UROIN</name>
<dbReference type="GO" id="GO:0000145">
    <property type="term" value="C:exocyst"/>
    <property type="evidence" value="ECO:0007669"/>
    <property type="project" value="InterPro"/>
</dbReference>
<dbReference type="Pfam" id="PF06046">
    <property type="entry name" value="Sec6"/>
    <property type="match status" value="1"/>
</dbReference>